<dbReference type="SUPFAM" id="SSF53613">
    <property type="entry name" value="Ribokinase-like"/>
    <property type="match status" value="1"/>
</dbReference>
<evidence type="ECO:0000313" key="2">
    <source>
        <dbReference type="EMBL" id="QVK22477.1"/>
    </source>
</evidence>
<dbReference type="Pfam" id="PF00294">
    <property type="entry name" value="PfkB"/>
    <property type="match status" value="1"/>
</dbReference>
<dbReference type="Proteomes" id="UP000676428">
    <property type="component" value="Chromosome"/>
</dbReference>
<dbReference type="InterPro" id="IPR029056">
    <property type="entry name" value="Ribokinase-like"/>
</dbReference>
<dbReference type="Gene3D" id="3.40.1190.20">
    <property type="match status" value="1"/>
</dbReference>
<keyword evidence="3" id="KW-1185">Reference proteome</keyword>
<protein>
    <submittedName>
        <fullName evidence="2">Carbohydrate kinase family protein</fullName>
    </submittedName>
</protein>
<evidence type="ECO:0000313" key="3">
    <source>
        <dbReference type="Proteomes" id="UP000676428"/>
    </source>
</evidence>
<keyword evidence="2" id="KW-0808">Transferase</keyword>
<reference evidence="2 3" key="1">
    <citation type="journal article" date="2012" name="Int. J. Syst. Evol. Microbiol.">
        <title>Shewanella dokdonensis sp. nov., isolated from seawater.</title>
        <authorList>
            <person name="Sung H.R."/>
            <person name="Yoon J.H."/>
            <person name="Ghim S.Y."/>
        </authorList>
    </citation>
    <scope>NUCLEOTIDE SEQUENCE [LARGE SCALE GENOMIC DNA]</scope>
    <source>
        <strain evidence="2 3">DSM 23626</strain>
    </source>
</reference>
<feature type="domain" description="Carbohydrate kinase PfkB" evidence="1">
    <location>
        <begin position="6"/>
        <end position="82"/>
    </location>
</feature>
<dbReference type="EMBL" id="CP074572">
    <property type="protein sequence ID" value="QVK22477.1"/>
    <property type="molecule type" value="Genomic_DNA"/>
</dbReference>
<name>A0ABX8DFB1_9GAMM</name>
<gene>
    <name evidence="2" type="ORF">KHX94_14100</name>
</gene>
<dbReference type="RefSeq" id="WP_213681131.1">
    <property type="nucleotide sequence ID" value="NZ_CP074572.1"/>
</dbReference>
<accession>A0ABX8DFB1</accession>
<keyword evidence="2" id="KW-0418">Kinase</keyword>
<dbReference type="InterPro" id="IPR011611">
    <property type="entry name" value="PfkB_dom"/>
</dbReference>
<organism evidence="2 3">
    <name type="scientific">Shewanella dokdonensis</name>
    <dbReference type="NCBI Taxonomy" id="712036"/>
    <lineage>
        <taxon>Bacteria</taxon>
        <taxon>Pseudomonadati</taxon>
        <taxon>Pseudomonadota</taxon>
        <taxon>Gammaproteobacteria</taxon>
        <taxon>Alteromonadales</taxon>
        <taxon>Shewanellaceae</taxon>
        <taxon>Shewanella</taxon>
    </lineage>
</organism>
<evidence type="ECO:0000259" key="1">
    <source>
        <dbReference type="Pfam" id="PF00294"/>
    </source>
</evidence>
<proteinExistence type="predicted"/>
<dbReference type="GO" id="GO:0016301">
    <property type="term" value="F:kinase activity"/>
    <property type="evidence" value="ECO:0007669"/>
    <property type="project" value="UniProtKB-KW"/>
</dbReference>
<sequence>MPPGQKTFIDVNLRAPWWEHAWLRSIVHGAYCVKLNQHELAQLAELDDTPSERHALEELALNYRLTNNITHLIVTLGAEGAF</sequence>